<dbReference type="PANTHER" id="PTHR21569">
    <property type="entry name" value="RIBOSOMAL PROTEIN S9"/>
    <property type="match status" value="1"/>
</dbReference>
<dbReference type="GO" id="GO:0006412">
    <property type="term" value="P:translation"/>
    <property type="evidence" value="ECO:0007669"/>
    <property type="project" value="InterPro"/>
</dbReference>
<accession>A0A699ZLC3</accession>
<gene>
    <name evidence="6" type="ORF">HaLaN_21218</name>
</gene>
<evidence type="ECO:0000313" key="7">
    <source>
        <dbReference type="Proteomes" id="UP000485058"/>
    </source>
</evidence>
<dbReference type="Pfam" id="PF00380">
    <property type="entry name" value="Ribosomal_S9"/>
    <property type="match status" value="1"/>
</dbReference>
<dbReference type="AlphaFoldDB" id="A0A699ZLC3"/>
<evidence type="ECO:0000256" key="1">
    <source>
        <dbReference type="ARBA" id="ARBA00005251"/>
    </source>
</evidence>
<organism evidence="6 7">
    <name type="scientific">Haematococcus lacustris</name>
    <name type="common">Green alga</name>
    <name type="synonym">Haematococcus pluvialis</name>
    <dbReference type="NCBI Taxonomy" id="44745"/>
    <lineage>
        <taxon>Eukaryota</taxon>
        <taxon>Viridiplantae</taxon>
        <taxon>Chlorophyta</taxon>
        <taxon>core chlorophytes</taxon>
        <taxon>Chlorophyceae</taxon>
        <taxon>CS clade</taxon>
        <taxon>Chlamydomonadales</taxon>
        <taxon>Haematococcaceae</taxon>
        <taxon>Haematococcus</taxon>
    </lineage>
</organism>
<dbReference type="GO" id="GO:0005763">
    <property type="term" value="C:mitochondrial small ribosomal subunit"/>
    <property type="evidence" value="ECO:0007669"/>
    <property type="project" value="TreeGrafter"/>
</dbReference>
<sequence length="110" mass="12220">MLRRGSGTIRVNGQPYDAYFQDLAVRAHLLKPLLALPYAHNKFDIKVLVTKGGAPAQAQAASTAIAKAMLFYVKRGNKVLRSLAITDPRVRERMKPGRRGAKAGYTWVKR</sequence>
<name>A0A699ZLC3_HAELA</name>
<dbReference type="SUPFAM" id="SSF54211">
    <property type="entry name" value="Ribosomal protein S5 domain 2-like"/>
    <property type="match status" value="1"/>
</dbReference>
<dbReference type="Gene3D" id="3.30.230.10">
    <property type="match status" value="1"/>
</dbReference>
<reference evidence="6 7" key="1">
    <citation type="submission" date="2020-02" db="EMBL/GenBank/DDBJ databases">
        <title>Draft genome sequence of Haematococcus lacustris strain NIES-144.</title>
        <authorList>
            <person name="Morimoto D."/>
            <person name="Nakagawa S."/>
            <person name="Yoshida T."/>
            <person name="Sawayama S."/>
        </authorList>
    </citation>
    <scope>NUCLEOTIDE SEQUENCE [LARGE SCALE GENOMIC DNA]</scope>
    <source>
        <strain evidence="6 7">NIES-144</strain>
    </source>
</reference>
<dbReference type="InterPro" id="IPR020568">
    <property type="entry name" value="Ribosomal_Su5_D2-typ_SF"/>
</dbReference>
<keyword evidence="7" id="KW-1185">Reference proteome</keyword>
<dbReference type="EMBL" id="BLLF01002308">
    <property type="protein sequence ID" value="GFH23587.1"/>
    <property type="molecule type" value="Genomic_DNA"/>
</dbReference>
<protein>
    <recommendedName>
        <fullName evidence="4">Small ribosomal subunit protein uS9c</fullName>
    </recommendedName>
    <alternativeName>
        <fullName evidence="5">30S ribosomal protein S9, chloroplastic</fullName>
    </alternativeName>
</protein>
<dbReference type="GO" id="GO:0003723">
    <property type="term" value="F:RNA binding"/>
    <property type="evidence" value="ECO:0007669"/>
    <property type="project" value="TreeGrafter"/>
</dbReference>
<dbReference type="PANTHER" id="PTHR21569:SF1">
    <property type="entry name" value="SMALL RIBOSOMAL SUBUNIT PROTEIN US9M"/>
    <property type="match status" value="1"/>
</dbReference>
<comment type="caution">
    <text evidence="6">The sequence shown here is derived from an EMBL/GenBank/DDBJ whole genome shotgun (WGS) entry which is preliminary data.</text>
</comment>
<evidence type="ECO:0000256" key="3">
    <source>
        <dbReference type="ARBA" id="ARBA00023274"/>
    </source>
</evidence>
<keyword evidence="2" id="KW-0689">Ribosomal protein</keyword>
<dbReference type="Proteomes" id="UP000485058">
    <property type="component" value="Unassembled WGS sequence"/>
</dbReference>
<evidence type="ECO:0000256" key="4">
    <source>
        <dbReference type="ARBA" id="ARBA00035152"/>
    </source>
</evidence>
<comment type="similarity">
    <text evidence="1">Belongs to the universal ribosomal protein uS9 family.</text>
</comment>
<evidence type="ECO:0000256" key="2">
    <source>
        <dbReference type="ARBA" id="ARBA00022980"/>
    </source>
</evidence>
<evidence type="ECO:0000256" key="5">
    <source>
        <dbReference type="ARBA" id="ARBA00035437"/>
    </source>
</evidence>
<keyword evidence="3" id="KW-0687">Ribonucleoprotein</keyword>
<dbReference type="GO" id="GO:0003735">
    <property type="term" value="F:structural constituent of ribosome"/>
    <property type="evidence" value="ECO:0007669"/>
    <property type="project" value="InterPro"/>
</dbReference>
<proteinExistence type="inferred from homology"/>
<dbReference type="InterPro" id="IPR014721">
    <property type="entry name" value="Ribsml_uS5_D2-typ_fold_subgr"/>
</dbReference>
<evidence type="ECO:0000313" key="6">
    <source>
        <dbReference type="EMBL" id="GFH23587.1"/>
    </source>
</evidence>
<dbReference type="InterPro" id="IPR000754">
    <property type="entry name" value="Ribosomal_uS9"/>
</dbReference>